<dbReference type="OrthoDB" id="1732376at2759"/>
<dbReference type="STRING" id="157652.A0A371H538"/>
<organism evidence="3 4">
    <name type="scientific">Mucuna pruriens</name>
    <name type="common">Velvet bean</name>
    <name type="synonym">Dolichos pruriens</name>
    <dbReference type="NCBI Taxonomy" id="157652"/>
    <lineage>
        <taxon>Eukaryota</taxon>
        <taxon>Viridiplantae</taxon>
        <taxon>Streptophyta</taxon>
        <taxon>Embryophyta</taxon>
        <taxon>Tracheophyta</taxon>
        <taxon>Spermatophyta</taxon>
        <taxon>Magnoliopsida</taxon>
        <taxon>eudicotyledons</taxon>
        <taxon>Gunneridae</taxon>
        <taxon>Pentapetalae</taxon>
        <taxon>rosids</taxon>
        <taxon>fabids</taxon>
        <taxon>Fabales</taxon>
        <taxon>Fabaceae</taxon>
        <taxon>Papilionoideae</taxon>
        <taxon>50 kb inversion clade</taxon>
        <taxon>NPAAA clade</taxon>
        <taxon>indigoferoid/millettioid clade</taxon>
        <taxon>Phaseoleae</taxon>
        <taxon>Mucuna</taxon>
    </lineage>
</organism>
<dbReference type="AlphaFoldDB" id="A0A371H538"/>
<dbReference type="Pfam" id="PF07727">
    <property type="entry name" value="RVT_2"/>
    <property type="match status" value="1"/>
</dbReference>
<feature type="non-terminal residue" evidence="3">
    <location>
        <position position="1"/>
    </location>
</feature>
<dbReference type="Proteomes" id="UP000257109">
    <property type="component" value="Unassembled WGS sequence"/>
</dbReference>
<dbReference type="SUPFAM" id="SSF56672">
    <property type="entry name" value="DNA/RNA polymerases"/>
    <property type="match status" value="1"/>
</dbReference>
<dbReference type="InterPro" id="IPR043502">
    <property type="entry name" value="DNA/RNA_pol_sf"/>
</dbReference>
<feature type="domain" description="Reverse transcriptase Ty1/copia-type" evidence="1">
    <location>
        <begin position="201"/>
        <end position="355"/>
    </location>
</feature>
<proteinExistence type="predicted"/>
<name>A0A371H538_MUCPR</name>
<reference evidence="3" key="1">
    <citation type="submission" date="2018-05" db="EMBL/GenBank/DDBJ databases">
        <title>Draft genome of Mucuna pruriens seed.</title>
        <authorList>
            <person name="Nnadi N.E."/>
            <person name="Vos R."/>
            <person name="Hasami M.H."/>
            <person name="Devisetty U.K."/>
            <person name="Aguiy J.C."/>
        </authorList>
    </citation>
    <scope>NUCLEOTIDE SEQUENCE [LARGE SCALE GENOMIC DNA]</scope>
    <source>
        <strain evidence="3">JCA_2017</strain>
    </source>
</reference>
<comment type="caution">
    <text evidence="3">The sequence shown here is derived from an EMBL/GenBank/DDBJ whole genome shotgun (WGS) entry which is preliminary data.</text>
</comment>
<dbReference type="InterPro" id="IPR057670">
    <property type="entry name" value="SH3_retrovirus"/>
</dbReference>
<dbReference type="EMBL" id="QJKJ01003545">
    <property type="protein sequence ID" value="RDX97932.1"/>
    <property type="molecule type" value="Genomic_DNA"/>
</dbReference>
<sequence length="387" mass="45038">MFKAKMRGKSFTLDLLEKKIVFSIIHNGNGKTHATQEEPTKAANTTIFLHNKLPTRAMKNQTPFEAWYGYKQSLNFLKVKHDKLDKAIQGVFVGYNTISKAYKVFQPQTGSIVINMDRNEEWQNEIVDDVPVRGTRLLFDVYQRCNIALCEPAGFEETKLDQNWKVATKEELYMIEKKTWQLVDKRQDTKLNVDGSINKHKARLVEEIYVEQFEGCVKKGEEDKVYLLKKALYGLKQAPRAWYSKIDNHLLSLGFIKIIFVFTLYIKHCESDILIISLYVDDLLVMGNNVALIDEFKLEMMKVFEMIDLGLMTYFLGMEIMQSQDEVFICQKKYAKQIVKKFHMEDCKSINTPMNQKEKFSKEDGAKKVDEAYFRSLIGVVPYSNRT</sequence>
<evidence type="ECO:0000313" key="3">
    <source>
        <dbReference type="EMBL" id="RDX97932.1"/>
    </source>
</evidence>
<keyword evidence="4" id="KW-1185">Reference proteome</keyword>
<evidence type="ECO:0000313" key="4">
    <source>
        <dbReference type="Proteomes" id="UP000257109"/>
    </source>
</evidence>
<dbReference type="InterPro" id="IPR013103">
    <property type="entry name" value="RVT_2"/>
</dbReference>
<dbReference type="Pfam" id="PF25597">
    <property type="entry name" value="SH3_retrovirus"/>
    <property type="match status" value="1"/>
</dbReference>
<protein>
    <submittedName>
        <fullName evidence="3">Uncharacterized protein</fullName>
    </submittedName>
</protein>
<evidence type="ECO:0000259" key="2">
    <source>
        <dbReference type="Pfam" id="PF25597"/>
    </source>
</evidence>
<feature type="domain" description="Retroviral polymerase SH3-like" evidence="2">
    <location>
        <begin position="80"/>
        <end position="117"/>
    </location>
</feature>
<evidence type="ECO:0000259" key="1">
    <source>
        <dbReference type="Pfam" id="PF07727"/>
    </source>
</evidence>
<accession>A0A371H538</accession>
<gene>
    <name evidence="3" type="ORF">CR513_19224</name>
</gene>